<protein>
    <submittedName>
        <fullName evidence="1">Uncharacterized protein</fullName>
    </submittedName>
</protein>
<organism evidence="1 2">
    <name type="scientific">Lacinutrix iliipiscaria</name>
    <dbReference type="NCBI Taxonomy" id="1230532"/>
    <lineage>
        <taxon>Bacteria</taxon>
        <taxon>Pseudomonadati</taxon>
        <taxon>Bacteroidota</taxon>
        <taxon>Flavobacteriia</taxon>
        <taxon>Flavobacteriales</taxon>
        <taxon>Flavobacteriaceae</taxon>
        <taxon>Lacinutrix</taxon>
    </lineage>
</organism>
<evidence type="ECO:0000313" key="1">
    <source>
        <dbReference type="EMBL" id="MFD2824501.1"/>
    </source>
</evidence>
<evidence type="ECO:0000313" key="2">
    <source>
        <dbReference type="Proteomes" id="UP001597533"/>
    </source>
</evidence>
<reference evidence="2" key="1">
    <citation type="journal article" date="2019" name="Int. J. Syst. Evol. Microbiol.">
        <title>The Global Catalogue of Microorganisms (GCM) 10K type strain sequencing project: providing services to taxonomists for standard genome sequencing and annotation.</title>
        <authorList>
            <consortium name="The Broad Institute Genomics Platform"/>
            <consortium name="The Broad Institute Genome Sequencing Center for Infectious Disease"/>
            <person name="Wu L."/>
            <person name="Ma J."/>
        </authorList>
    </citation>
    <scope>NUCLEOTIDE SEQUENCE [LARGE SCALE GENOMIC DNA]</scope>
    <source>
        <strain evidence="2">KCTC 32141</strain>
    </source>
</reference>
<comment type="caution">
    <text evidence="1">The sequence shown here is derived from an EMBL/GenBank/DDBJ whole genome shotgun (WGS) entry which is preliminary data.</text>
</comment>
<dbReference type="RefSeq" id="WP_183490056.1">
    <property type="nucleotide sequence ID" value="NZ_JBHUOV010000011.1"/>
</dbReference>
<sequence length="102" mass="11859">MTSITTTKGEQVILDVNVKLRKANSKDFNEIVYKTEKGIGVKQIIQPKIGQPYWLKSLKTGKIDNRNYRITEDTGWPEFKQYLRLEMVYVPAGYFELKDADL</sequence>
<dbReference type="Proteomes" id="UP001597533">
    <property type="component" value="Unassembled WGS sequence"/>
</dbReference>
<proteinExistence type="predicted"/>
<name>A0ABW5WT89_9FLAO</name>
<accession>A0ABW5WT89</accession>
<gene>
    <name evidence="1" type="ORF">ACFS5M_12535</name>
</gene>
<keyword evidence="2" id="KW-1185">Reference proteome</keyword>
<dbReference type="EMBL" id="JBHUOV010000011">
    <property type="protein sequence ID" value="MFD2824501.1"/>
    <property type="molecule type" value="Genomic_DNA"/>
</dbReference>